<proteinExistence type="predicted"/>
<feature type="transmembrane region" description="Helical" evidence="1">
    <location>
        <begin position="30"/>
        <end position="50"/>
    </location>
</feature>
<evidence type="ECO:0008006" key="4">
    <source>
        <dbReference type="Google" id="ProtNLM"/>
    </source>
</evidence>
<gene>
    <name evidence="2" type="ORF">GCM10009422_07060</name>
</gene>
<comment type="caution">
    <text evidence="2">The sequence shown here is derived from an EMBL/GenBank/DDBJ whole genome shotgun (WGS) entry which is preliminary data.</text>
</comment>
<accession>A0ABN1GMM7</accession>
<keyword evidence="1" id="KW-0472">Membrane</keyword>
<feature type="transmembrane region" description="Helical" evidence="1">
    <location>
        <begin position="56"/>
        <end position="79"/>
    </location>
</feature>
<keyword evidence="3" id="KW-1185">Reference proteome</keyword>
<protein>
    <recommendedName>
        <fullName evidence="4">Holin</fullName>
    </recommendedName>
</protein>
<feature type="transmembrane region" description="Helical" evidence="1">
    <location>
        <begin position="6"/>
        <end position="23"/>
    </location>
</feature>
<sequence>MFLAVVGLIWCVGSLGVFGIGGRPWRLPELLAKLVGVLALSGLAVGPIAFQDVTGAIALATAMMLGLGLAAVVEGVGIWRRQQSPHRS</sequence>
<keyword evidence="1" id="KW-1133">Transmembrane helix</keyword>
<dbReference type="Proteomes" id="UP001501352">
    <property type="component" value="Unassembled WGS sequence"/>
</dbReference>
<dbReference type="RefSeq" id="WP_343790467.1">
    <property type="nucleotide sequence ID" value="NZ_BAAAGA010000001.1"/>
</dbReference>
<evidence type="ECO:0000313" key="3">
    <source>
        <dbReference type="Proteomes" id="UP001501352"/>
    </source>
</evidence>
<keyword evidence="1" id="KW-0812">Transmembrane</keyword>
<reference evidence="2 3" key="1">
    <citation type="journal article" date="2019" name="Int. J. Syst. Evol. Microbiol.">
        <title>The Global Catalogue of Microorganisms (GCM) 10K type strain sequencing project: providing services to taxonomists for standard genome sequencing and annotation.</title>
        <authorList>
            <consortium name="The Broad Institute Genomics Platform"/>
            <consortium name="The Broad Institute Genome Sequencing Center for Infectious Disease"/>
            <person name="Wu L."/>
            <person name="Ma J."/>
        </authorList>
    </citation>
    <scope>NUCLEOTIDE SEQUENCE [LARGE SCALE GENOMIC DNA]</scope>
    <source>
        <strain evidence="2 3">JCM 12928</strain>
    </source>
</reference>
<evidence type="ECO:0000256" key="1">
    <source>
        <dbReference type="SAM" id="Phobius"/>
    </source>
</evidence>
<dbReference type="EMBL" id="BAAAGA010000001">
    <property type="protein sequence ID" value="GAA0614652.1"/>
    <property type="molecule type" value="Genomic_DNA"/>
</dbReference>
<organism evidence="2 3">
    <name type="scientific">Brevundimonas kwangchunensis</name>
    <dbReference type="NCBI Taxonomy" id="322163"/>
    <lineage>
        <taxon>Bacteria</taxon>
        <taxon>Pseudomonadati</taxon>
        <taxon>Pseudomonadota</taxon>
        <taxon>Alphaproteobacteria</taxon>
        <taxon>Caulobacterales</taxon>
        <taxon>Caulobacteraceae</taxon>
        <taxon>Brevundimonas</taxon>
    </lineage>
</organism>
<evidence type="ECO:0000313" key="2">
    <source>
        <dbReference type="EMBL" id="GAA0614652.1"/>
    </source>
</evidence>
<name>A0ABN1GMM7_9CAUL</name>